<comment type="subcellular location">
    <subcellularLocation>
        <location evidence="1">Secreted</location>
    </subcellularLocation>
</comment>
<dbReference type="InterPro" id="IPR010264">
    <property type="entry name" value="Self-incomp_S1"/>
</dbReference>
<proteinExistence type="inferred from homology"/>
<dbReference type="AlphaFoldDB" id="A0A2U1KMC9"/>
<protein>
    <submittedName>
        <fullName evidence="6">Plant self-incompatibility S1</fullName>
    </submittedName>
</protein>
<dbReference type="Proteomes" id="UP000245207">
    <property type="component" value="Unassembled WGS sequence"/>
</dbReference>
<keyword evidence="3" id="KW-0713">Self-incompatibility</keyword>
<evidence type="ECO:0000313" key="6">
    <source>
        <dbReference type="EMBL" id="PWA37934.1"/>
    </source>
</evidence>
<evidence type="ECO:0000256" key="4">
    <source>
        <dbReference type="ARBA" id="ARBA00022525"/>
    </source>
</evidence>
<keyword evidence="7" id="KW-1185">Reference proteome</keyword>
<dbReference type="OrthoDB" id="1727555at2759"/>
<reference evidence="6 7" key="1">
    <citation type="journal article" date="2018" name="Mol. Plant">
        <title>The genome of Artemisia annua provides insight into the evolution of Asteraceae family and artemisinin biosynthesis.</title>
        <authorList>
            <person name="Shen Q."/>
            <person name="Zhang L."/>
            <person name="Liao Z."/>
            <person name="Wang S."/>
            <person name="Yan T."/>
            <person name="Shi P."/>
            <person name="Liu M."/>
            <person name="Fu X."/>
            <person name="Pan Q."/>
            <person name="Wang Y."/>
            <person name="Lv Z."/>
            <person name="Lu X."/>
            <person name="Zhang F."/>
            <person name="Jiang W."/>
            <person name="Ma Y."/>
            <person name="Chen M."/>
            <person name="Hao X."/>
            <person name="Li L."/>
            <person name="Tang Y."/>
            <person name="Lv G."/>
            <person name="Zhou Y."/>
            <person name="Sun X."/>
            <person name="Brodelius P.E."/>
            <person name="Rose J.K.C."/>
            <person name="Tang K."/>
        </authorList>
    </citation>
    <scope>NUCLEOTIDE SEQUENCE [LARGE SCALE GENOMIC DNA]</scope>
    <source>
        <strain evidence="7">cv. Huhao1</strain>
        <tissue evidence="6">Leaf</tissue>
    </source>
</reference>
<comment type="caution">
    <text evidence="6">The sequence shown here is derived from an EMBL/GenBank/DDBJ whole genome shotgun (WGS) entry which is preliminary data.</text>
</comment>
<dbReference type="Pfam" id="PF05938">
    <property type="entry name" value="Self-incomp_S1"/>
    <property type="match status" value="1"/>
</dbReference>
<dbReference type="GO" id="GO:0060320">
    <property type="term" value="P:rejection of self pollen"/>
    <property type="evidence" value="ECO:0007669"/>
    <property type="project" value="UniProtKB-KW"/>
</dbReference>
<organism evidence="6 7">
    <name type="scientific">Artemisia annua</name>
    <name type="common">Sweet wormwood</name>
    <dbReference type="NCBI Taxonomy" id="35608"/>
    <lineage>
        <taxon>Eukaryota</taxon>
        <taxon>Viridiplantae</taxon>
        <taxon>Streptophyta</taxon>
        <taxon>Embryophyta</taxon>
        <taxon>Tracheophyta</taxon>
        <taxon>Spermatophyta</taxon>
        <taxon>Magnoliopsida</taxon>
        <taxon>eudicotyledons</taxon>
        <taxon>Gunneridae</taxon>
        <taxon>Pentapetalae</taxon>
        <taxon>asterids</taxon>
        <taxon>campanulids</taxon>
        <taxon>Asterales</taxon>
        <taxon>Asteraceae</taxon>
        <taxon>Asteroideae</taxon>
        <taxon>Anthemideae</taxon>
        <taxon>Artemisiinae</taxon>
        <taxon>Artemisia</taxon>
    </lineage>
</organism>
<comment type="similarity">
    <text evidence="2">Belongs to the plant self-incompatibility (S1) protein family.</text>
</comment>
<name>A0A2U1KMC9_ARTAN</name>
<dbReference type="EMBL" id="PKPP01016181">
    <property type="protein sequence ID" value="PWA37934.1"/>
    <property type="molecule type" value="Genomic_DNA"/>
</dbReference>
<sequence length="226" mass="25448">MVILNELFDISSNFKATYNGMTQNSPVLTDSLTSLNLFKFVILQLVGHSKSIDGLHGVQLARNISPYKHVEVNSGTVTLSRILANVPFLKDNMKNLDSSCYLVTPSSSCSGLLRPWNISITNFVPDDIVVQITSTDHDLGKHIISSNGYYYWTFCEKAFGLSRFTGTFLWGSKFQTLSLADREIMKLCESDKTFGQVCFWMVNPDGFFVTGFKDPPQGWVKKKTWE</sequence>
<evidence type="ECO:0000313" key="7">
    <source>
        <dbReference type="Proteomes" id="UP000245207"/>
    </source>
</evidence>
<evidence type="ECO:0000256" key="2">
    <source>
        <dbReference type="ARBA" id="ARBA00005581"/>
    </source>
</evidence>
<gene>
    <name evidence="6" type="ORF">CTI12_AA565680</name>
</gene>
<accession>A0A2U1KMC9</accession>
<evidence type="ECO:0000256" key="5">
    <source>
        <dbReference type="ARBA" id="ARBA00022729"/>
    </source>
</evidence>
<keyword evidence="4" id="KW-0964">Secreted</keyword>
<keyword evidence="5" id="KW-0732">Signal</keyword>
<evidence type="ECO:0000256" key="1">
    <source>
        <dbReference type="ARBA" id="ARBA00004613"/>
    </source>
</evidence>
<dbReference type="GO" id="GO:0005576">
    <property type="term" value="C:extracellular region"/>
    <property type="evidence" value="ECO:0007669"/>
    <property type="project" value="UniProtKB-SubCell"/>
</dbReference>
<evidence type="ECO:0000256" key="3">
    <source>
        <dbReference type="ARBA" id="ARBA00022471"/>
    </source>
</evidence>